<dbReference type="EMBL" id="JGYN01000030">
    <property type="protein sequence ID" value="KFI48019.1"/>
    <property type="molecule type" value="Genomic_DNA"/>
</dbReference>
<proteinExistence type="predicted"/>
<reference evidence="1 2" key="1">
    <citation type="submission" date="2014-03" db="EMBL/GenBank/DDBJ databases">
        <title>Genomics of Bifidobacteria.</title>
        <authorList>
            <person name="Ventura M."/>
            <person name="Milani C."/>
            <person name="Lugli G.A."/>
        </authorList>
    </citation>
    <scope>NUCLEOTIDE SEQUENCE [LARGE SCALE GENOMIC DNA]</scope>
    <source>
        <strain evidence="1 2">DSM 23969</strain>
    </source>
</reference>
<comment type="caution">
    <text evidence="1">The sequence shown here is derived from an EMBL/GenBank/DDBJ whole genome shotgun (WGS) entry which is preliminary data.</text>
</comment>
<keyword evidence="2" id="KW-1185">Reference proteome</keyword>
<dbReference type="eggNOG" id="ENOG502Z7QN">
    <property type="taxonomic scope" value="Bacteria"/>
</dbReference>
<gene>
    <name evidence="1" type="ORF">BBIA_0152</name>
</gene>
<dbReference type="STRING" id="1437608.GCA_000771645_02008"/>
<protein>
    <submittedName>
        <fullName evidence="1">Ig domain-containing protein</fullName>
    </submittedName>
</protein>
<dbReference type="Pfam" id="PF18951">
    <property type="entry name" value="DUF5695"/>
    <property type="match status" value="2"/>
</dbReference>
<accession>A0A086ZNB9</accession>
<dbReference type="OrthoDB" id="9761789at2"/>
<evidence type="ECO:0000313" key="2">
    <source>
        <dbReference type="Proteomes" id="UP000029108"/>
    </source>
</evidence>
<evidence type="ECO:0000313" key="1">
    <source>
        <dbReference type="EMBL" id="KFI48019.1"/>
    </source>
</evidence>
<sequence length="1056" mass="115731">MGGGRIIWRIGGLDATFDAERAAWTSLRGADDADGTEFLVTPEEFPGFDGPDARWLSNLTIDVAEIAGDAAGERDSSDATSAAGGVADAAGETIATGRDGDAIATEHVDGVSLDPSDEVGRSARTIRTAALDGLRMVDYPDASTIDVHIAAGDETAWLAIAELFRKRDDDIEWTIELENASDRPVAIGRLGVPLLMNQFFRGDDAFKYEQCVLRHMCLIGRHSWAYWQKSSGAMPLLLVALTGRTAAHSFTVDHDPRWQQGGGPGSTFEGAYELNLVDRPSGEFPHACGPLTLAAGERVRFTLAIAMRDSYDEAWDWLAAVGGFMLESRPGMVVPVGQDAEITIRSATRPMLVAESGEDYAGDVTEIVPREIGRADDGRDEDGMCGEASGFGKSVADDVIGDVDGFGRGDDIVRGDANVSGVRCWRATVRLGGYGRRVFHVKLDGDDHTDGNERNVSRETFFGIESPETIYRKQNAFVARNQWETDPTDPCCHGLLMWDMANRRRINATFNPDLPNWMAGGSDEIGLVSGLMLSEWNVYRPDEEQLRVLDGYCRDFIEQRLTEQPGYKVHRMVPWFEMFEPWAGRGADDVWRAFNYVHVANTFLNMYRIAKRYRAEYPWLNEPTYWLERAYRYFTAMFDYWMFPDGEGADRYANMGESALAMHLADALLAEGFDEEAARVRGLVEKKAWYFAGKAYPYGSEMAYDSTAYEAVYGYGAAIGDERVMASSMRVALANRGRQPDWALGMTDLRGCGDSGWNVSYMTQLGAWTIYDWALERRHYDPDLLRSFAASYLAGFSIYNSGGYLSDDPANDGASAWIHVAETGELTGTRPGRSDGSGSKRMVRGFVPYSGESALGYFGALRSAASFVMRDPDDASLRGYGCELIDDVCGRDSNDARSGAWSRDGDVLAAIAAGLSGASHGDAAAVANGEEHRADDYAIRPTDGLRVRFFDTVHDWAVKLDRDALAEVRCETCVTNGGDAEGDRPIIRQVTLTIDNVTGDAHDGTFSLRMPAAGIYRLTVNGNEQLATAVQLDADWHRIIVPFSGASANIVCITAA</sequence>
<organism evidence="1 2">
    <name type="scientific">Bifidobacterium biavatii DSM 23969</name>
    <dbReference type="NCBI Taxonomy" id="1437608"/>
    <lineage>
        <taxon>Bacteria</taxon>
        <taxon>Bacillati</taxon>
        <taxon>Actinomycetota</taxon>
        <taxon>Actinomycetes</taxon>
        <taxon>Bifidobacteriales</taxon>
        <taxon>Bifidobacteriaceae</taxon>
        <taxon>Bifidobacterium</taxon>
    </lineage>
</organism>
<dbReference type="RefSeq" id="WP_033492604.1">
    <property type="nucleotide sequence ID" value="NZ_JDUU01000004.1"/>
</dbReference>
<name>A0A086ZNB9_9BIFI</name>
<dbReference type="AlphaFoldDB" id="A0A086ZNB9"/>
<dbReference type="Proteomes" id="UP000029108">
    <property type="component" value="Unassembled WGS sequence"/>
</dbReference>
<dbReference type="InterPro" id="IPR043750">
    <property type="entry name" value="DUF5695"/>
</dbReference>